<dbReference type="AlphaFoldDB" id="A0A151AEK0"/>
<dbReference type="InterPro" id="IPR058319">
    <property type="entry name" value="DUF8006"/>
</dbReference>
<keyword evidence="1" id="KW-0812">Transmembrane</keyword>
<sequence>MLEFVPLQPVDDFVQSYHLGQVLVAVFVLSVLGSFALSKKLLSLNVILFGLLFLLVPNTISSVEYKLLGVALLFIGPILYTTARD</sequence>
<organism evidence="3 4">
    <name type="scientific">Halalkalicoccus paucihalophilus</name>
    <dbReference type="NCBI Taxonomy" id="1008153"/>
    <lineage>
        <taxon>Archaea</taxon>
        <taxon>Methanobacteriati</taxon>
        <taxon>Methanobacteriota</taxon>
        <taxon>Stenosarchaea group</taxon>
        <taxon>Halobacteria</taxon>
        <taxon>Halobacteriales</taxon>
        <taxon>Halococcaceae</taxon>
        <taxon>Halalkalicoccus</taxon>
    </lineage>
</organism>
<keyword evidence="1" id="KW-1133">Transmembrane helix</keyword>
<feature type="transmembrane region" description="Helical" evidence="1">
    <location>
        <begin position="66"/>
        <end position="83"/>
    </location>
</feature>
<evidence type="ECO:0000259" key="2">
    <source>
        <dbReference type="Pfam" id="PF26028"/>
    </source>
</evidence>
<feature type="domain" description="DUF8006" evidence="2">
    <location>
        <begin position="5"/>
        <end position="84"/>
    </location>
</feature>
<reference evidence="3 4" key="1">
    <citation type="submission" date="2016-02" db="EMBL/GenBank/DDBJ databases">
        <title>Genome sequence of Halalkalicoccus paucihalophilus DSM 24557.</title>
        <authorList>
            <person name="Poehlein A."/>
            <person name="Daniel R."/>
        </authorList>
    </citation>
    <scope>NUCLEOTIDE SEQUENCE [LARGE SCALE GENOMIC DNA]</scope>
    <source>
        <strain evidence="3 4">DSM 24557</strain>
    </source>
</reference>
<dbReference type="Pfam" id="PF26028">
    <property type="entry name" value="DUF8006"/>
    <property type="match status" value="1"/>
</dbReference>
<dbReference type="PATRIC" id="fig|1008153.3.peg.1075"/>
<comment type="caution">
    <text evidence="3">The sequence shown here is derived from an EMBL/GenBank/DDBJ whole genome shotgun (WGS) entry which is preliminary data.</text>
</comment>
<dbReference type="OrthoDB" id="213516at2157"/>
<feature type="transmembrane region" description="Helical" evidence="1">
    <location>
        <begin position="42"/>
        <end position="60"/>
    </location>
</feature>
<evidence type="ECO:0000313" key="3">
    <source>
        <dbReference type="EMBL" id="KYH25982.1"/>
    </source>
</evidence>
<accession>A0A151AEK0</accession>
<dbReference type="RefSeq" id="WP_066380360.1">
    <property type="nucleotide sequence ID" value="NZ_LTAZ01000004.1"/>
</dbReference>
<feature type="transmembrane region" description="Helical" evidence="1">
    <location>
        <begin position="16"/>
        <end position="35"/>
    </location>
</feature>
<dbReference type="EMBL" id="LTAZ01000004">
    <property type="protein sequence ID" value="KYH25982.1"/>
    <property type="molecule type" value="Genomic_DNA"/>
</dbReference>
<evidence type="ECO:0000256" key="1">
    <source>
        <dbReference type="SAM" id="Phobius"/>
    </source>
</evidence>
<protein>
    <recommendedName>
        <fullName evidence="2">DUF8006 domain-containing protein</fullName>
    </recommendedName>
</protein>
<keyword evidence="1" id="KW-0472">Membrane</keyword>
<evidence type="ECO:0000313" key="4">
    <source>
        <dbReference type="Proteomes" id="UP000075321"/>
    </source>
</evidence>
<proteinExistence type="predicted"/>
<name>A0A151AEK0_9EURY</name>
<dbReference type="Proteomes" id="UP000075321">
    <property type="component" value="Unassembled WGS sequence"/>
</dbReference>
<gene>
    <name evidence="3" type="ORF">HAPAU_10720</name>
</gene>
<keyword evidence="4" id="KW-1185">Reference proteome</keyword>